<feature type="region of interest" description="Disordered" evidence="1">
    <location>
        <begin position="50"/>
        <end position="75"/>
    </location>
</feature>
<keyword evidence="3" id="KW-1185">Reference proteome</keyword>
<evidence type="ECO:0000313" key="3">
    <source>
        <dbReference type="Proteomes" id="UP001066276"/>
    </source>
</evidence>
<feature type="compositionally biased region" description="Polar residues" evidence="1">
    <location>
        <begin position="107"/>
        <end position="117"/>
    </location>
</feature>
<dbReference type="AlphaFoldDB" id="A0AAV7R2G8"/>
<name>A0AAV7R2G8_PLEWA</name>
<comment type="caution">
    <text evidence="2">The sequence shown here is derived from an EMBL/GenBank/DDBJ whole genome shotgun (WGS) entry which is preliminary data.</text>
</comment>
<organism evidence="2 3">
    <name type="scientific">Pleurodeles waltl</name>
    <name type="common">Iberian ribbed newt</name>
    <dbReference type="NCBI Taxonomy" id="8319"/>
    <lineage>
        <taxon>Eukaryota</taxon>
        <taxon>Metazoa</taxon>
        <taxon>Chordata</taxon>
        <taxon>Craniata</taxon>
        <taxon>Vertebrata</taxon>
        <taxon>Euteleostomi</taxon>
        <taxon>Amphibia</taxon>
        <taxon>Batrachia</taxon>
        <taxon>Caudata</taxon>
        <taxon>Salamandroidea</taxon>
        <taxon>Salamandridae</taxon>
        <taxon>Pleurodelinae</taxon>
        <taxon>Pleurodeles</taxon>
    </lineage>
</organism>
<protein>
    <submittedName>
        <fullName evidence="2">Uncharacterized protein</fullName>
    </submittedName>
</protein>
<dbReference type="EMBL" id="JANPWB010000010">
    <property type="protein sequence ID" value="KAJ1146349.1"/>
    <property type="molecule type" value="Genomic_DNA"/>
</dbReference>
<evidence type="ECO:0000313" key="2">
    <source>
        <dbReference type="EMBL" id="KAJ1146349.1"/>
    </source>
</evidence>
<sequence length="144" mass="16049">MWPETHDYKTMQQRRPVFAATVTRTSHTLAASLAMGKSDKNQRKLHFDQSKAHKTQVGQMAASTPEEEVTTQEEETDLKQRLAAMQQSLTKIDSASSTAGKGRDSKVQQCVTVPSHSVSAIRRRHKVNDSRGAQAQRELFAAEL</sequence>
<accession>A0AAV7R2G8</accession>
<feature type="compositionally biased region" description="Acidic residues" evidence="1">
    <location>
        <begin position="65"/>
        <end position="75"/>
    </location>
</feature>
<feature type="compositionally biased region" description="Polar residues" evidence="1">
    <location>
        <begin position="89"/>
        <end position="99"/>
    </location>
</feature>
<dbReference type="Proteomes" id="UP001066276">
    <property type="component" value="Chromosome 6"/>
</dbReference>
<proteinExistence type="predicted"/>
<evidence type="ECO:0000256" key="1">
    <source>
        <dbReference type="SAM" id="MobiDB-lite"/>
    </source>
</evidence>
<feature type="region of interest" description="Disordered" evidence="1">
    <location>
        <begin position="89"/>
        <end position="117"/>
    </location>
</feature>
<gene>
    <name evidence="2" type="ORF">NDU88_012626</name>
</gene>
<reference evidence="2" key="1">
    <citation type="journal article" date="2022" name="bioRxiv">
        <title>Sequencing and chromosome-scale assembly of the giantPleurodeles waltlgenome.</title>
        <authorList>
            <person name="Brown T."/>
            <person name="Elewa A."/>
            <person name="Iarovenko S."/>
            <person name="Subramanian E."/>
            <person name="Araus A.J."/>
            <person name="Petzold A."/>
            <person name="Susuki M."/>
            <person name="Suzuki K.-i.T."/>
            <person name="Hayashi T."/>
            <person name="Toyoda A."/>
            <person name="Oliveira C."/>
            <person name="Osipova E."/>
            <person name="Leigh N.D."/>
            <person name="Simon A."/>
            <person name="Yun M.H."/>
        </authorList>
    </citation>
    <scope>NUCLEOTIDE SEQUENCE</scope>
    <source>
        <strain evidence="2">20211129_DDA</strain>
        <tissue evidence="2">Liver</tissue>
    </source>
</reference>